<gene>
    <name evidence="1" type="ORF">LCGC14_0279320</name>
</gene>
<dbReference type="PANTHER" id="PTHR34822:SF1">
    <property type="entry name" value="GRPB FAMILY PROTEIN"/>
    <property type="match status" value="1"/>
</dbReference>
<dbReference type="PANTHER" id="PTHR34822">
    <property type="entry name" value="GRPB DOMAIN PROTEIN (AFU_ORTHOLOGUE AFUA_1G01530)"/>
    <property type="match status" value="1"/>
</dbReference>
<evidence type="ECO:0008006" key="2">
    <source>
        <dbReference type="Google" id="ProtNLM"/>
    </source>
</evidence>
<dbReference type="InterPro" id="IPR007344">
    <property type="entry name" value="GrpB/CoaE"/>
</dbReference>
<reference evidence="1" key="1">
    <citation type="journal article" date="2015" name="Nature">
        <title>Complex archaea that bridge the gap between prokaryotes and eukaryotes.</title>
        <authorList>
            <person name="Spang A."/>
            <person name="Saw J.H."/>
            <person name="Jorgensen S.L."/>
            <person name="Zaremba-Niedzwiedzka K."/>
            <person name="Martijn J."/>
            <person name="Lind A.E."/>
            <person name="van Eijk R."/>
            <person name="Schleper C."/>
            <person name="Guy L."/>
            <person name="Ettema T.J."/>
        </authorList>
    </citation>
    <scope>NUCLEOTIDE SEQUENCE</scope>
</reference>
<dbReference type="SUPFAM" id="SSF81301">
    <property type="entry name" value="Nucleotidyltransferase"/>
    <property type="match status" value="1"/>
</dbReference>
<accession>A0A0F9TWM0</accession>
<dbReference type="AlphaFoldDB" id="A0A0F9TWM0"/>
<organism evidence="1">
    <name type="scientific">marine sediment metagenome</name>
    <dbReference type="NCBI Taxonomy" id="412755"/>
    <lineage>
        <taxon>unclassified sequences</taxon>
        <taxon>metagenomes</taxon>
        <taxon>ecological metagenomes</taxon>
    </lineage>
</organism>
<dbReference type="InterPro" id="IPR043519">
    <property type="entry name" value="NT_sf"/>
</dbReference>
<dbReference type="Pfam" id="PF04229">
    <property type="entry name" value="GrpB"/>
    <property type="match status" value="1"/>
</dbReference>
<comment type="caution">
    <text evidence="1">The sequence shown here is derived from an EMBL/GenBank/DDBJ whole genome shotgun (WGS) entry which is preliminary data.</text>
</comment>
<proteinExistence type="predicted"/>
<name>A0A0F9TWM0_9ZZZZ</name>
<protein>
    <recommendedName>
        <fullName evidence="2">GrpB family protein</fullName>
    </recommendedName>
</protein>
<evidence type="ECO:0000313" key="1">
    <source>
        <dbReference type="EMBL" id="KKN85435.1"/>
    </source>
</evidence>
<dbReference type="Gene3D" id="3.30.460.10">
    <property type="entry name" value="Beta Polymerase, domain 2"/>
    <property type="match status" value="1"/>
</dbReference>
<sequence length="184" mass="21346">MNKMESLNQAIHEEVALFPYNAAWPTLFEQERERLQQLFPGDFRAIEHIGSTAVPGLSAKPIIDILAGVDSIARADELMEPLCRASYATSMEYNASLVERRWLMRFADGRRTHHLHLMVYGGEEWNQRLAFRNRLRQSAELARQYGNRKRRWAEEFKTDREAYTAAKGSFIRDALLVQNVPKVH</sequence>
<dbReference type="EMBL" id="LAZR01000159">
    <property type="protein sequence ID" value="KKN85435.1"/>
    <property type="molecule type" value="Genomic_DNA"/>
</dbReference>